<dbReference type="Pfam" id="PF07993">
    <property type="entry name" value="NAD_binding_4"/>
    <property type="match status" value="1"/>
</dbReference>
<dbReference type="InterPro" id="IPR036291">
    <property type="entry name" value="NAD(P)-bd_dom_sf"/>
</dbReference>
<dbReference type="Gene3D" id="3.40.50.720">
    <property type="entry name" value="NAD(P)-binding Rossmann-like Domain"/>
    <property type="match status" value="1"/>
</dbReference>
<evidence type="ECO:0000259" key="1">
    <source>
        <dbReference type="Pfam" id="PF07993"/>
    </source>
</evidence>
<proteinExistence type="predicted"/>
<reference evidence="3" key="1">
    <citation type="journal article" date="2019" name="Int. J. Syst. Evol. Microbiol.">
        <title>The Global Catalogue of Microorganisms (GCM) 10K type strain sequencing project: providing services to taxonomists for standard genome sequencing and annotation.</title>
        <authorList>
            <consortium name="The Broad Institute Genomics Platform"/>
            <consortium name="The Broad Institute Genome Sequencing Center for Infectious Disease"/>
            <person name="Wu L."/>
            <person name="Ma J."/>
        </authorList>
    </citation>
    <scope>NUCLEOTIDE SEQUENCE [LARGE SCALE GENOMIC DNA]</scope>
    <source>
        <strain evidence="3">CGMCC 4.7330</strain>
    </source>
</reference>
<name>A0ABV8E0F7_9NOCA</name>
<dbReference type="InterPro" id="IPR013120">
    <property type="entry name" value="FAR_NAD-bd"/>
</dbReference>
<comment type="caution">
    <text evidence="2">The sequence shown here is derived from an EMBL/GenBank/DDBJ whole genome shotgun (WGS) entry which is preliminary data.</text>
</comment>
<dbReference type="SUPFAM" id="SSF51735">
    <property type="entry name" value="NAD(P)-binding Rossmann-fold domains"/>
    <property type="match status" value="1"/>
</dbReference>
<gene>
    <name evidence="2" type="ORF">ACFO0B_25575</name>
</gene>
<feature type="domain" description="Thioester reductase (TE)" evidence="1">
    <location>
        <begin position="6"/>
        <end position="230"/>
    </location>
</feature>
<organism evidence="2 3">
    <name type="scientific">Nocardia jiangsuensis</name>
    <dbReference type="NCBI Taxonomy" id="1691563"/>
    <lineage>
        <taxon>Bacteria</taxon>
        <taxon>Bacillati</taxon>
        <taxon>Actinomycetota</taxon>
        <taxon>Actinomycetes</taxon>
        <taxon>Mycobacteriales</taxon>
        <taxon>Nocardiaceae</taxon>
        <taxon>Nocardia</taxon>
    </lineage>
</organism>
<protein>
    <submittedName>
        <fullName evidence="2">SDR family oxidoreductase</fullName>
    </submittedName>
</protein>
<dbReference type="EMBL" id="JBHSAX010000019">
    <property type="protein sequence ID" value="MFC3965374.1"/>
    <property type="molecule type" value="Genomic_DNA"/>
</dbReference>
<accession>A0ABV8E0F7</accession>
<dbReference type="Proteomes" id="UP001595696">
    <property type="component" value="Unassembled WGS sequence"/>
</dbReference>
<dbReference type="InterPro" id="IPR026055">
    <property type="entry name" value="FAR"/>
</dbReference>
<dbReference type="RefSeq" id="WP_378615120.1">
    <property type="nucleotide sequence ID" value="NZ_JBHSAX010000019.1"/>
</dbReference>
<evidence type="ECO:0000313" key="3">
    <source>
        <dbReference type="Proteomes" id="UP001595696"/>
    </source>
</evidence>
<evidence type="ECO:0000313" key="2">
    <source>
        <dbReference type="EMBL" id="MFC3965374.1"/>
    </source>
</evidence>
<keyword evidence="3" id="KW-1185">Reference proteome</keyword>
<dbReference type="PANTHER" id="PTHR11011">
    <property type="entry name" value="MALE STERILITY PROTEIN 2-RELATED"/>
    <property type="match status" value="1"/>
</dbReference>
<sequence length="357" mass="38053">MTAVLLTGAGGLVGAEVAARLHRRERHVVALTHRTPGIVDCAGNRLPATAFADDPGAPVTAVRGDVRAPGFGLDASALSGRVGAIVHCAATTDFTAPQRDYDELNVAGTANACALARELDVPLVYVSTAYVCGRREGTIAEDDLSDAYGFGNGYERSKFDAETHVRNTEGLRWSIVRPGIVTGYTGSGAIRDYKNLYTVVKLIVEGKLRTLPGRYDATLSLAPVDFVADTVVAAVTGFAERRTFHAVGADPLSLRGMSEVLAEYPSFEVARFVPRSAFVLADLGDLEREYYLRIGAQYTGYFDARRSFDTANTAALLGTPPPDTGPAYLRTLLDFCTESGYLGAPLASVDEVVRCSS</sequence>